<dbReference type="SMART" id="SM00248">
    <property type="entry name" value="ANK"/>
    <property type="match status" value="8"/>
</dbReference>
<keyword evidence="2" id="KW-1185">Reference proteome</keyword>
<comment type="caution">
    <text evidence="1">The sequence shown here is derived from an EMBL/GenBank/DDBJ whole genome shotgun (WGS) entry which is preliminary data.</text>
</comment>
<dbReference type="PANTHER" id="PTHR46586">
    <property type="entry name" value="ANKYRIN REPEAT-CONTAINING PROTEIN"/>
    <property type="match status" value="1"/>
</dbReference>
<accession>A0A8K1FJF5</accession>
<dbReference type="Proteomes" id="UP000794436">
    <property type="component" value="Unassembled WGS sequence"/>
</dbReference>
<sequence>MLLQLTRSLCHADPRLEGLEHVLLEVNELLDVSLAYTLPQAAASGCLPVFDRVANRVLQSGTDALVVMNLFGRAMEAAIHSKNLTMIKRIHQLFPAPLAVSSIRMAIESDDLELVQWMLAHRFDKTCWNKPPSELEDRRRCACCMKGLGVAGCAVRSWLHDEGYVAVDSWIGKRAALDGDLRTIEWLHQRQMPRQMLEDAFQPAIDHGHLHIVKFLHENGYTAHLRTITMTSGMVCDFPDLFAYLQDDMDMDVVVQALPPGLGACCRKNAWLTLSMAQKLGICITHGHLEALQWLTASNQRLIQDSDFVLCATDAGQLDVLKWLREQGAQFPMAGVLSTAASRGHLHIIKWLHELQSRGWSPQLMDLAASNGHMDVVEFLDEHRTEGCTTAAMDGAAQIGRLDIVQWLHVHRSEGCTTRAMDQAASGGHLNIVQWLHTNRTEGCTTNAMDSAAGWGHLDVVRWLHANRKEGCTTKAMDHAASLGFLDVVSWLHEHRQEGCTPHAMSNSSWDVAQWLRVHRGLGGSLEQTIRALGDGDVRLVEFLRTVQDAPEQNNDDRLHLATRSAEARLEGFEGVLHVLDELLDGSACYNPASAAASGSLRLLDRVARRVMMDKKIDPSLVANWFGKALVTVIRNKDLEMMQRIHNAHPDPLPVDSLNRAIETRDIKLFHWLAEHRYDGLCVTEPPARVVGRQTLNCCINLPSAQICLWLHVQGYVNCISWILQYVANDGDLETVRHIVEHDDPKYIDHAFLTVAAERGYFEVLQYLHEKGKVKARQWELSVTSAVATEQAASIRYLEDMMQAHIAIEDYPESIAAWYEENWRHLSKRERVVCAVSQGHLEATQWMLPRANLSDRGELCRVAASMGHLDILQFICEYGTKPTRIDVERAASTASENGHVHGLEWL</sequence>
<evidence type="ECO:0008006" key="3">
    <source>
        <dbReference type="Google" id="ProtNLM"/>
    </source>
</evidence>
<name>A0A8K1FJF5_PYTOL</name>
<dbReference type="Gene3D" id="1.25.40.20">
    <property type="entry name" value="Ankyrin repeat-containing domain"/>
    <property type="match status" value="3"/>
</dbReference>
<organism evidence="1 2">
    <name type="scientific">Pythium oligandrum</name>
    <name type="common">Mycoparasitic fungus</name>
    <dbReference type="NCBI Taxonomy" id="41045"/>
    <lineage>
        <taxon>Eukaryota</taxon>
        <taxon>Sar</taxon>
        <taxon>Stramenopiles</taxon>
        <taxon>Oomycota</taxon>
        <taxon>Peronosporomycetes</taxon>
        <taxon>Pythiales</taxon>
        <taxon>Pythiaceae</taxon>
        <taxon>Pythium</taxon>
    </lineage>
</organism>
<gene>
    <name evidence="1" type="ORF">Poli38472_003780</name>
</gene>
<protein>
    <recommendedName>
        <fullName evidence="3">Ankyrin repeat protein</fullName>
    </recommendedName>
</protein>
<dbReference type="InterPro" id="IPR052050">
    <property type="entry name" value="SecEffector_AnkRepeat"/>
</dbReference>
<dbReference type="SUPFAM" id="SSF140860">
    <property type="entry name" value="Pseudo ankyrin repeat-like"/>
    <property type="match status" value="1"/>
</dbReference>
<dbReference type="OrthoDB" id="6609119at2759"/>
<proteinExistence type="predicted"/>
<dbReference type="SUPFAM" id="SSF48403">
    <property type="entry name" value="Ankyrin repeat"/>
    <property type="match status" value="2"/>
</dbReference>
<dbReference type="EMBL" id="SPLM01000036">
    <property type="protein sequence ID" value="TMW66015.1"/>
    <property type="molecule type" value="Genomic_DNA"/>
</dbReference>
<dbReference type="Pfam" id="PF13637">
    <property type="entry name" value="Ank_4"/>
    <property type="match status" value="2"/>
</dbReference>
<dbReference type="InterPro" id="IPR002110">
    <property type="entry name" value="Ankyrin_rpt"/>
</dbReference>
<dbReference type="PANTHER" id="PTHR46586:SF3">
    <property type="entry name" value="ANKYRIN REPEAT-CONTAINING PROTEIN"/>
    <property type="match status" value="1"/>
</dbReference>
<evidence type="ECO:0000313" key="2">
    <source>
        <dbReference type="Proteomes" id="UP000794436"/>
    </source>
</evidence>
<reference evidence="1" key="1">
    <citation type="submission" date="2019-03" db="EMBL/GenBank/DDBJ databases">
        <title>Long read genome sequence of the mycoparasitic Pythium oligandrum ATCC 38472 isolated from sugarbeet rhizosphere.</title>
        <authorList>
            <person name="Gaulin E."/>
        </authorList>
    </citation>
    <scope>NUCLEOTIDE SEQUENCE</scope>
    <source>
        <strain evidence="1">ATCC 38472_TT</strain>
    </source>
</reference>
<dbReference type="InterPro" id="IPR036770">
    <property type="entry name" value="Ankyrin_rpt-contain_sf"/>
</dbReference>
<evidence type="ECO:0000313" key="1">
    <source>
        <dbReference type="EMBL" id="TMW66015.1"/>
    </source>
</evidence>
<dbReference type="AlphaFoldDB" id="A0A8K1FJF5"/>